<dbReference type="PANTHER" id="PTHR30290:SF64">
    <property type="entry name" value="ABC TRANSPORTER PERIPLASMIC BINDING PROTEIN"/>
    <property type="match status" value="1"/>
</dbReference>
<dbReference type="SUPFAM" id="SSF53850">
    <property type="entry name" value="Periplasmic binding protein-like II"/>
    <property type="match status" value="1"/>
</dbReference>
<evidence type="ECO:0000256" key="3">
    <source>
        <dbReference type="ARBA" id="ARBA00022729"/>
    </source>
</evidence>
<reference evidence="6 7" key="1">
    <citation type="submission" date="2019-04" db="EMBL/GenBank/DDBJ databases">
        <title>Phreatobacter aquaticus sp. nov.</title>
        <authorList>
            <person name="Choi A."/>
        </authorList>
    </citation>
    <scope>NUCLEOTIDE SEQUENCE [LARGE SCALE GENOMIC DNA]</scope>
    <source>
        <strain evidence="6 7">KCTC 52518</strain>
    </source>
</reference>
<evidence type="ECO:0000256" key="4">
    <source>
        <dbReference type="SAM" id="SignalP"/>
    </source>
</evidence>
<dbReference type="Gene3D" id="3.10.105.10">
    <property type="entry name" value="Dipeptide-binding Protein, Domain 3"/>
    <property type="match status" value="1"/>
</dbReference>
<dbReference type="GO" id="GO:0043190">
    <property type="term" value="C:ATP-binding cassette (ABC) transporter complex"/>
    <property type="evidence" value="ECO:0007669"/>
    <property type="project" value="InterPro"/>
</dbReference>
<dbReference type="EMBL" id="CP039690">
    <property type="protein sequence ID" value="QCI68393.1"/>
    <property type="molecule type" value="Genomic_DNA"/>
</dbReference>
<gene>
    <name evidence="6" type="ORF">E8M01_31695</name>
</gene>
<evidence type="ECO:0000259" key="5">
    <source>
        <dbReference type="Pfam" id="PF00496"/>
    </source>
</evidence>
<dbReference type="CDD" id="cd08497">
    <property type="entry name" value="MbnE-like"/>
    <property type="match status" value="1"/>
</dbReference>
<protein>
    <submittedName>
        <fullName evidence="6">ABC transporter substrate-binding protein</fullName>
    </submittedName>
</protein>
<dbReference type="GO" id="GO:0030288">
    <property type="term" value="C:outer membrane-bounded periplasmic space"/>
    <property type="evidence" value="ECO:0007669"/>
    <property type="project" value="TreeGrafter"/>
</dbReference>
<keyword evidence="7" id="KW-1185">Reference proteome</keyword>
<comment type="subcellular location">
    <subcellularLocation>
        <location evidence="1">Periplasm</location>
    </subcellularLocation>
</comment>
<dbReference type="InterPro" id="IPR030678">
    <property type="entry name" value="Peptide/Ni-bd"/>
</dbReference>
<accession>A0A4D7BCR1</accession>
<organism evidence="6 7">
    <name type="scientific">Phreatobacter stygius</name>
    <dbReference type="NCBI Taxonomy" id="1940610"/>
    <lineage>
        <taxon>Bacteria</taxon>
        <taxon>Pseudomonadati</taxon>
        <taxon>Pseudomonadota</taxon>
        <taxon>Alphaproteobacteria</taxon>
        <taxon>Hyphomicrobiales</taxon>
        <taxon>Phreatobacteraceae</taxon>
        <taxon>Phreatobacter</taxon>
    </lineage>
</organism>
<proteinExistence type="inferred from homology"/>
<dbReference type="Proteomes" id="UP000298781">
    <property type="component" value="Chromosome"/>
</dbReference>
<dbReference type="GO" id="GO:0015833">
    <property type="term" value="P:peptide transport"/>
    <property type="evidence" value="ECO:0007669"/>
    <property type="project" value="TreeGrafter"/>
</dbReference>
<dbReference type="OrthoDB" id="9803988at2"/>
<comment type="similarity">
    <text evidence="2">Belongs to the bacterial solute-binding protein 5 family.</text>
</comment>
<dbReference type="AlphaFoldDB" id="A0A4D7BCR1"/>
<dbReference type="PIRSF" id="PIRSF002741">
    <property type="entry name" value="MppA"/>
    <property type="match status" value="1"/>
</dbReference>
<dbReference type="PANTHER" id="PTHR30290">
    <property type="entry name" value="PERIPLASMIC BINDING COMPONENT OF ABC TRANSPORTER"/>
    <property type="match status" value="1"/>
</dbReference>
<dbReference type="InterPro" id="IPR039424">
    <property type="entry name" value="SBP_5"/>
</dbReference>
<feature type="signal peptide" evidence="4">
    <location>
        <begin position="1"/>
        <end position="27"/>
    </location>
</feature>
<dbReference type="KEGG" id="pstg:E8M01_31695"/>
<evidence type="ECO:0000313" key="7">
    <source>
        <dbReference type="Proteomes" id="UP000298781"/>
    </source>
</evidence>
<dbReference type="Gene3D" id="3.40.190.10">
    <property type="entry name" value="Periplasmic binding protein-like II"/>
    <property type="match status" value="1"/>
</dbReference>
<keyword evidence="3 4" id="KW-0732">Signal</keyword>
<dbReference type="Pfam" id="PF00496">
    <property type="entry name" value="SBP_bac_5"/>
    <property type="match status" value="1"/>
</dbReference>
<evidence type="ECO:0000313" key="6">
    <source>
        <dbReference type="EMBL" id="QCI68393.1"/>
    </source>
</evidence>
<feature type="domain" description="Solute-binding protein family 5" evidence="5">
    <location>
        <begin position="110"/>
        <end position="517"/>
    </location>
</feature>
<evidence type="ECO:0000256" key="1">
    <source>
        <dbReference type="ARBA" id="ARBA00004418"/>
    </source>
</evidence>
<dbReference type="InterPro" id="IPR000914">
    <property type="entry name" value="SBP_5_dom"/>
</dbReference>
<name>A0A4D7BCR1_9HYPH</name>
<sequence>MRQLLDSMIPRLLTIVACLCLAPAAGATDWPRAEIRTGIAMHGEPARSADLAHRRYVNPDAPKGGRLVIGLPGTFDTLNPFVVRGLSVPGARSYLHETLLARSYDEPFTLYPQIARGLEVPDDRSWVIFHLDPRARFSDGRRITADDVLFSWELLRERGRPNHRTYYRKVARADRLDDLTIRFDLAGAQDRELPLILALMPILPRHAINLASFEDTTLTPLVGSGAYTVGEVRPGESLTLKRNPDWWGRDLPINRGLFNFDEIRFDFYRDSNTLFEAFKKGLVDMRAETDPGQWASGYDFPAMRDGRVVRDNIHPGTPKGIRGFAMNIRRPVFQDIRVREALGLLFDFEWADRTLYANGFQRTLSIFEDSELSARRRPASPAERALLAKVGAAVRPDILEGGYDAPVSDGTGTDRNRLREAIRLFQAAGWELKDGVLRNRATGEPFGFELLTLTKDQERLALTYQRFLRRAGITARVRTVDAVQYDRRVRDYDFDMIDYRWWNVSLSPGNEQAFYWGSEAGRSPGSRNVAGIADAAADQLIATIIEARSRQDLVTAARALDRVLISGFYWVPLFHEPAQWVARWTHIGIPAESAVFGYLPETWWREEPGGATRQ</sequence>
<dbReference type="GO" id="GO:0042884">
    <property type="term" value="P:microcin transport"/>
    <property type="evidence" value="ECO:0007669"/>
    <property type="project" value="TreeGrafter"/>
</dbReference>
<dbReference type="GO" id="GO:1904680">
    <property type="term" value="F:peptide transmembrane transporter activity"/>
    <property type="evidence" value="ECO:0007669"/>
    <property type="project" value="TreeGrafter"/>
</dbReference>
<evidence type="ECO:0000256" key="2">
    <source>
        <dbReference type="ARBA" id="ARBA00005695"/>
    </source>
</evidence>
<feature type="chain" id="PRO_5020927902" evidence="4">
    <location>
        <begin position="28"/>
        <end position="614"/>
    </location>
</feature>